<gene>
    <name evidence="2" type="ORF">GO986_07275</name>
</gene>
<comment type="caution">
    <text evidence="2">The sequence shown here is derived from an EMBL/GenBank/DDBJ whole genome shotgun (WGS) entry which is preliminary data.</text>
</comment>
<sequence>MSGLLPARPRPEPGEILTSWLARLAIENGTSFGRLIAACVADTHYPSLDLDQHLPTPLLHGLALRTGLAPEVVRRTTLTPLMERYIGKRQRHGAYRWFMPVHPVRQRFTMHGQQLCPDCLAEDAVPHYRQIWRMSLVTVCPLHRCLLLDACPACGAPVDQRLSCDSRAPHHEQESLAYCGVCALDYRSLAWTSFDPLPTRQLRLEIWGPGITQKPSNGRLGKIALEGEVSRLISWQQSVLAPLEGRWIAIGGLCAETRSYLDTCRHLLRALTYDSRTLAFRREVSKRSGFPSTSLVETNRLKFERSPVRVRYANLQNLTWILGDWPIRFQECAQSLDRPPYGLLSRAEAIAFPPWYENQCMLAISSYSREIQTVLLKINKKVRAR</sequence>
<dbReference type="Proteomes" id="UP000483286">
    <property type="component" value="Unassembled WGS sequence"/>
</dbReference>
<name>A0A7C9M5Q3_9DEIO</name>
<evidence type="ECO:0000313" key="2">
    <source>
        <dbReference type="EMBL" id="MVN86565.1"/>
    </source>
</evidence>
<dbReference type="EMBL" id="WQLB01000007">
    <property type="protein sequence ID" value="MVN86565.1"/>
    <property type="molecule type" value="Genomic_DNA"/>
</dbReference>
<dbReference type="InterPro" id="IPR009492">
    <property type="entry name" value="TniQ"/>
</dbReference>
<keyword evidence="3" id="KW-1185">Reference proteome</keyword>
<feature type="domain" description="TniQ" evidence="1">
    <location>
        <begin position="6"/>
        <end position="147"/>
    </location>
</feature>
<organism evidence="2 3">
    <name type="scientific">Deinococcus arboris</name>
    <dbReference type="NCBI Taxonomy" id="2682977"/>
    <lineage>
        <taxon>Bacteria</taxon>
        <taxon>Thermotogati</taxon>
        <taxon>Deinococcota</taxon>
        <taxon>Deinococci</taxon>
        <taxon>Deinococcales</taxon>
        <taxon>Deinococcaceae</taxon>
        <taxon>Deinococcus</taxon>
    </lineage>
</organism>
<dbReference type="Pfam" id="PF06527">
    <property type="entry name" value="TniQ"/>
    <property type="match status" value="1"/>
</dbReference>
<proteinExistence type="predicted"/>
<accession>A0A7C9M5Q3</accession>
<reference evidence="2 3" key="1">
    <citation type="submission" date="2019-12" db="EMBL/GenBank/DDBJ databases">
        <title>Deinococcus sp. HMF7620 Genome sequencing and assembly.</title>
        <authorList>
            <person name="Kang H."/>
            <person name="Kim H."/>
            <person name="Joh K."/>
        </authorList>
    </citation>
    <scope>NUCLEOTIDE SEQUENCE [LARGE SCALE GENOMIC DNA]</scope>
    <source>
        <strain evidence="2 3">HMF7620</strain>
    </source>
</reference>
<dbReference type="AlphaFoldDB" id="A0A7C9M5Q3"/>
<protein>
    <recommendedName>
        <fullName evidence="1">TniQ domain-containing protein</fullName>
    </recommendedName>
</protein>
<evidence type="ECO:0000313" key="3">
    <source>
        <dbReference type="Proteomes" id="UP000483286"/>
    </source>
</evidence>
<dbReference type="RefSeq" id="WP_157458618.1">
    <property type="nucleotide sequence ID" value="NZ_WQLB01000007.1"/>
</dbReference>
<evidence type="ECO:0000259" key="1">
    <source>
        <dbReference type="Pfam" id="PF06527"/>
    </source>
</evidence>